<name>A0A845ME10_9PROT</name>
<dbReference type="InterPro" id="IPR017871">
    <property type="entry name" value="ABC_transporter-like_CS"/>
</dbReference>
<keyword evidence="2 4" id="KW-0067">ATP-binding</keyword>
<dbReference type="GO" id="GO:0005886">
    <property type="term" value="C:plasma membrane"/>
    <property type="evidence" value="ECO:0007669"/>
    <property type="project" value="TreeGrafter"/>
</dbReference>
<dbReference type="GO" id="GO:0005524">
    <property type="term" value="F:ATP binding"/>
    <property type="evidence" value="ECO:0007669"/>
    <property type="project" value="UniProtKB-KW"/>
</dbReference>
<dbReference type="OrthoDB" id="9802264at2"/>
<dbReference type="SUPFAM" id="SSF52540">
    <property type="entry name" value="P-loop containing nucleoside triphosphate hydrolases"/>
    <property type="match status" value="1"/>
</dbReference>
<dbReference type="PANTHER" id="PTHR24220">
    <property type="entry name" value="IMPORT ATP-BINDING PROTEIN"/>
    <property type="match status" value="1"/>
</dbReference>
<feature type="domain" description="ABC transporter" evidence="3">
    <location>
        <begin position="9"/>
        <end position="233"/>
    </location>
</feature>
<dbReference type="SMART" id="SM00382">
    <property type="entry name" value="AAA"/>
    <property type="match status" value="1"/>
</dbReference>
<dbReference type="InterPro" id="IPR003439">
    <property type="entry name" value="ABC_transporter-like_ATP-bd"/>
</dbReference>
<dbReference type="AlphaFoldDB" id="A0A845ME10"/>
<gene>
    <name evidence="4" type="ORF">GQF03_06175</name>
</gene>
<keyword evidence="5" id="KW-1185">Reference proteome</keyword>
<evidence type="ECO:0000313" key="5">
    <source>
        <dbReference type="Proteomes" id="UP000445696"/>
    </source>
</evidence>
<dbReference type="Gene3D" id="3.40.50.300">
    <property type="entry name" value="P-loop containing nucleotide triphosphate hydrolases"/>
    <property type="match status" value="1"/>
</dbReference>
<dbReference type="InterPro" id="IPR015854">
    <property type="entry name" value="ABC_transpr_LolD-like"/>
</dbReference>
<organism evidence="4 5">
    <name type="scientific">Sneathiella chungangensis</name>
    <dbReference type="NCBI Taxonomy" id="1418234"/>
    <lineage>
        <taxon>Bacteria</taxon>
        <taxon>Pseudomonadati</taxon>
        <taxon>Pseudomonadota</taxon>
        <taxon>Alphaproteobacteria</taxon>
        <taxon>Sneathiellales</taxon>
        <taxon>Sneathiellaceae</taxon>
        <taxon>Sneathiella</taxon>
    </lineage>
</organism>
<sequence>MVDSILPVVLDQAIVRKEGRQIVGPLNLTFGREGGCSILVGPNGAGKTTLLRLMHGLERASEGRVTWSARKDTVYARQSFVFQAPVVLRRSCLENIAYPLFVRGVQREKARAEAAKWIEDIGLAEVAHNDAHVLSGGEKQKLAMARALITKPDVLFLDEPTANLDGASTQEIERLIASAVQSGTRIVMATHDFGQARRLATDILFMYRGRIHEHAAADIFFGGPATDEAAKFMKGDLLI</sequence>
<evidence type="ECO:0000256" key="1">
    <source>
        <dbReference type="ARBA" id="ARBA00022741"/>
    </source>
</evidence>
<reference evidence="4 5" key="1">
    <citation type="journal article" date="2014" name="Int. J. Syst. Evol. Microbiol.">
        <title>Sneathiella chungangensis sp. nov., isolated from a marine sand, and emended description of the genus Sneathiella.</title>
        <authorList>
            <person name="Siamphan C."/>
            <person name="Kim H."/>
            <person name="Lee J.S."/>
            <person name="Kim W."/>
        </authorList>
    </citation>
    <scope>NUCLEOTIDE SEQUENCE [LARGE SCALE GENOMIC DNA]</scope>
    <source>
        <strain evidence="4 5">KCTC 32476</strain>
    </source>
</reference>
<dbReference type="InterPro" id="IPR027417">
    <property type="entry name" value="P-loop_NTPase"/>
</dbReference>
<comment type="caution">
    <text evidence="4">The sequence shown here is derived from an EMBL/GenBank/DDBJ whole genome shotgun (WGS) entry which is preliminary data.</text>
</comment>
<protein>
    <submittedName>
        <fullName evidence="4">ATP-binding cassette domain-containing protein</fullName>
    </submittedName>
</protein>
<dbReference type="GO" id="GO:0022857">
    <property type="term" value="F:transmembrane transporter activity"/>
    <property type="evidence" value="ECO:0007669"/>
    <property type="project" value="TreeGrafter"/>
</dbReference>
<dbReference type="RefSeq" id="WP_161338338.1">
    <property type="nucleotide sequence ID" value="NZ_JBHSDG010000001.1"/>
</dbReference>
<evidence type="ECO:0000256" key="2">
    <source>
        <dbReference type="ARBA" id="ARBA00022840"/>
    </source>
</evidence>
<evidence type="ECO:0000259" key="3">
    <source>
        <dbReference type="PROSITE" id="PS50893"/>
    </source>
</evidence>
<dbReference type="PROSITE" id="PS00211">
    <property type="entry name" value="ABC_TRANSPORTER_1"/>
    <property type="match status" value="1"/>
</dbReference>
<dbReference type="PANTHER" id="PTHR24220:SF684">
    <property type="entry name" value="FE(3+) IONS IMPORT ATP-BINDING PROTEIN FBPC"/>
    <property type="match status" value="1"/>
</dbReference>
<dbReference type="EMBL" id="WTVA01000002">
    <property type="protein sequence ID" value="MZR21911.1"/>
    <property type="molecule type" value="Genomic_DNA"/>
</dbReference>
<dbReference type="Proteomes" id="UP000445696">
    <property type="component" value="Unassembled WGS sequence"/>
</dbReference>
<proteinExistence type="predicted"/>
<dbReference type="PROSITE" id="PS50893">
    <property type="entry name" value="ABC_TRANSPORTER_2"/>
    <property type="match status" value="1"/>
</dbReference>
<dbReference type="GO" id="GO:0016887">
    <property type="term" value="F:ATP hydrolysis activity"/>
    <property type="evidence" value="ECO:0007669"/>
    <property type="project" value="InterPro"/>
</dbReference>
<evidence type="ECO:0000313" key="4">
    <source>
        <dbReference type="EMBL" id="MZR21911.1"/>
    </source>
</evidence>
<dbReference type="InterPro" id="IPR003593">
    <property type="entry name" value="AAA+_ATPase"/>
</dbReference>
<keyword evidence="1" id="KW-0547">Nucleotide-binding</keyword>
<accession>A0A845ME10</accession>
<dbReference type="Pfam" id="PF00005">
    <property type="entry name" value="ABC_tran"/>
    <property type="match status" value="1"/>
</dbReference>